<feature type="region of interest" description="Disordered" evidence="5">
    <location>
        <begin position="229"/>
        <end position="251"/>
    </location>
</feature>
<dbReference type="Gene3D" id="3.40.190.290">
    <property type="match status" value="1"/>
</dbReference>
<comment type="similarity">
    <text evidence="1">Belongs to the LysR transcriptional regulatory family.</text>
</comment>
<feature type="region of interest" description="Disordered" evidence="5">
    <location>
        <begin position="110"/>
        <end position="134"/>
    </location>
</feature>
<gene>
    <name evidence="7" type="ORF">DWQ67_13120</name>
</gene>
<dbReference type="NCBIfam" id="NF002964">
    <property type="entry name" value="PRK03635.1"/>
    <property type="match status" value="1"/>
</dbReference>
<dbReference type="AlphaFoldDB" id="A0A496PFY7"/>
<dbReference type="PRINTS" id="PR00039">
    <property type="entry name" value="HTHLYSR"/>
</dbReference>
<accession>A0A496PFY7</accession>
<dbReference type="InterPro" id="IPR050176">
    <property type="entry name" value="LTTR"/>
</dbReference>
<keyword evidence="3 7" id="KW-0238">DNA-binding</keyword>
<dbReference type="PROSITE" id="PS50931">
    <property type="entry name" value="HTH_LYSR"/>
    <property type="match status" value="1"/>
</dbReference>
<feature type="compositionally biased region" description="Gly residues" evidence="5">
    <location>
        <begin position="229"/>
        <end position="240"/>
    </location>
</feature>
<dbReference type="GO" id="GO:0003700">
    <property type="term" value="F:DNA-binding transcription factor activity"/>
    <property type="evidence" value="ECO:0007669"/>
    <property type="project" value="InterPro"/>
</dbReference>
<dbReference type="InterPro" id="IPR000847">
    <property type="entry name" value="LysR_HTH_N"/>
</dbReference>
<evidence type="ECO:0000256" key="5">
    <source>
        <dbReference type="SAM" id="MobiDB-lite"/>
    </source>
</evidence>
<organism evidence="7 8">
    <name type="scientific">Galactobacter caseinivorans</name>
    <dbReference type="NCBI Taxonomy" id="2676123"/>
    <lineage>
        <taxon>Bacteria</taxon>
        <taxon>Bacillati</taxon>
        <taxon>Actinomycetota</taxon>
        <taxon>Actinomycetes</taxon>
        <taxon>Micrococcales</taxon>
        <taxon>Micrococcaceae</taxon>
        <taxon>Galactobacter</taxon>
    </lineage>
</organism>
<evidence type="ECO:0000256" key="4">
    <source>
        <dbReference type="ARBA" id="ARBA00023163"/>
    </source>
</evidence>
<dbReference type="Pfam" id="PF00126">
    <property type="entry name" value="HTH_1"/>
    <property type="match status" value="1"/>
</dbReference>
<evidence type="ECO:0000256" key="1">
    <source>
        <dbReference type="ARBA" id="ARBA00009437"/>
    </source>
</evidence>
<dbReference type="SUPFAM" id="SSF46785">
    <property type="entry name" value="Winged helix' DNA-binding domain"/>
    <property type="match status" value="1"/>
</dbReference>
<dbReference type="InterPro" id="IPR036390">
    <property type="entry name" value="WH_DNA-bd_sf"/>
</dbReference>
<dbReference type="SUPFAM" id="SSF53850">
    <property type="entry name" value="Periplasmic binding protein-like II"/>
    <property type="match status" value="1"/>
</dbReference>
<dbReference type="InterPro" id="IPR036388">
    <property type="entry name" value="WH-like_DNA-bd_sf"/>
</dbReference>
<dbReference type="PANTHER" id="PTHR30579:SF2">
    <property type="entry name" value="HTH-TYPE TRANSCRIPTIONAL REGULATOR ARGP"/>
    <property type="match status" value="1"/>
</dbReference>
<sequence>MRNASDWSSLLSNASYRVRVATMSAPLPLHQLETLVAVVDEGGFEAAARRLHISAPAVSQRIRALELAVGRTLLQRTVPPVPTDPGERLLPVARRLVLLSAEAQAAVGLDGAGGDGAGGDGVGGSGPDGTGPGAGRITLPLAVNSDSLDTWFLDAIASAPDARRTAVHLERADQDHTAALLLSGRVVGAVSTAAQPVHGCTSTALGVVRYLPLCTPEFAVAYGLGSAHGPGGPRAGGSRAGGPHTASPHTAGLATAPRVDYEAGDDLQAGFMRQLLGYSSEPPRHRIPGSIAYVRAVEAGLGWGLIPEEQAAPGLRSGHLIPVVPGRFLDVPLFWQRLELPSATLERFSAHVVAYAAQRLRPVDS</sequence>
<dbReference type="Proteomes" id="UP000273119">
    <property type="component" value="Unassembled WGS sequence"/>
</dbReference>
<keyword evidence="8" id="KW-1185">Reference proteome</keyword>
<keyword evidence="2" id="KW-0805">Transcription regulation</keyword>
<name>A0A496PFY7_9MICC</name>
<evidence type="ECO:0000313" key="8">
    <source>
        <dbReference type="Proteomes" id="UP000273119"/>
    </source>
</evidence>
<protein>
    <submittedName>
        <fullName evidence="7">ArgP/LysG family DNA-binding transcriptional regulator</fullName>
    </submittedName>
</protein>
<dbReference type="PANTHER" id="PTHR30579">
    <property type="entry name" value="TRANSCRIPTIONAL REGULATOR"/>
    <property type="match status" value="1"/>
</dbReference>
<comment type="caution">
    <text evidence="7">The sequence shown here is derived from an EMBL/GenBank/DDBJ whole genome shotgun (WGS) entry which is preliminary data.</text>
</comment>
<reference evidence="7 8" key="1">
    <citation type="submission" date="2018-07" db="EMBL/GenBank/DDBJ databases">
        <title>Arthrobacter sp. nov., isolated from raw cow's milk with high bacterial count.</title>
        <authorList>
            <person name="Hahne J."/>
            <person name="Isele D."/>
            <person name="Lipski A."/>
        </authorList>
    </citation>
    <scope>NUCLEOTIDE SEQUENCE [LARGE SCALE GENOMIC DNA]</scope>
    <source>
        <strain evidence="7 8">JZ R-183</strain>
    </source>
</reference>
<evidence type="ECO:0000313" key="7">
    <source>
        <dbReference type="EMBL" id="RKW69483.1"/>
    </source>
</evidence>
<dbReference type="EMBL" id="QQXL01000009">
    <property type="protein sequence ID" value="RKW69483.1"/>
    <property type="molecule type" value="Genomic_DNA"/>
</dbReference>
<evidence type="ECO:0000256" key="3">
    <source>
        <dbReference type="ARBA" id="ARBA00023125"/>
    </source>
</evidence>
<feature type="domain" description="HTH lysR-type" evidence="6">
    <location>
        <begin position="27"/>
        <end position="83"/>
    </location>
</feature>
<dbReference type="GO" id="GO:0003677">
    <property type="term" value="F:DNA binding"/>
    <property type="evidence" value="ECO:0007669"/>
    <property type="project" value="UniProtKB-KW"/>
</dbReference>
<evidence type="ECO:0000256" key="2">
    <source>
        <dbReference type="ARBA" id="ARBA00023015"/>
    </source>
</evidence>
<dbReference type="Gene3D" id="1.10.10.10">
    <property type="entry name" value="Winged helix-like DNA-binding domain superfamily/Winged helix DNA-binding domain"/>
    <property type="match status" value="1"/>
</dbReference>
<keyword evidence="4" id="KW-0804">Transcription</keyword>
<proteinExistence type="inferred from homology"/>
<evidence type="ECO:0000259" key="6">
    <source>
        <dbReference type="PROSITE" id="PS50931"/>
    </source>
</evidence>